<keyword evidence="5" id="KW-1185">Reference proteome</keyword>
<feature type="signal peptide" evidence="2">
    <location>
        <begin position="1"/>
        <end position="33"/>
    </location>
</feature>
<sequence length="369" mass="36536">MGSTHGDGRRRRIVAATAVTAAGLLLWPGTAYAADVTITPTEARQGDAVRLEFTVPAERAGTTTKQIEVRLPADAPVAEVYPMSVDGWAPRISSRTLDKPLAGIHSSGVSTVTTAVTWVRVGAGDAGPARLALSMGPMPQAERLTFEVVQTYADGTVVRWADAAGAQQAPALTLLPAAPGAAGPAAHGGGHGAPPAGAPAAGGNGADGEPGGDGDPATRAGGAGEESGNADGMLAAGLLAGLGGGAAIGWLVSRWRRRGPDEATALAEVTGDPDQGTKRDEAATLAEITGRAEPTATRGSAEPTATRGGAEPTATHGSAEPTATRGSASDATTPAETPGHAAEPAEPADPTRTNPQPADPQPAVSAASR</sequence>
<accession>A0ABW6VXK7</accession>
<dbReference type="Pfam" id="PF07987">
    <property type="entry name" value="DUF1775"/>
    <property type="match status" value="1"/>
</dbReference>
<feature type="compositionally biased region" description="Gly residues" evidence="1">
    <location>
        <begin position="200"/>
        <end position="214"/>
    </location>
</feature>
<feature type="region of interest" description="Disordered" evidence="1">
    <location>
        <begin position="265"/>
        <end position="369"/>
    </location>
</feature>
<evidence type="ECO:0000256" key="2">
    <source>
        <dbReference type="SAM" id="SignalP"/>
    </source>
</evidence>
<feature type="domain" description="YncI copper-binding" evidence="3">
    <location>
        <begin position="36"/>
        <end position="168"/>
    </location>
</feature>
<protein>
    <submittedName>
        <fullName evidence="4">DUF1775 domain-containing protein</fullName>
    </submittedName>
</protein>
<feature type="region of interest" description="Disordered" evidence="1">
    <location>
        <begin position="181"/>
        <end position="228"/>
    </location>
</feature>
<dbReference type="EMBL" id="JBIAZM010000009">
    <property type="protein sequence ID" value="MFF5202384.1"/>
    <property type="molecule type" value="Genomic_DNA"/>
</dbReference>
<keyword evidence="2" id="KW-0732">Signal</keyword>
<dbReference type="Gene3D" id="2.60.40.2230">
    <property type="entry name" value="Uncharacterised protein YcnI-like PF07987, DUF1775"/>
    <property type="match status" value="1"/>
</dbReference>
<proteinExistence type="predicted"/>
<evidence type="ECO:0000313" key="4">
    <source>
        <dbReference type="EMBL" id="MFF5202384.1"/>
    </source>
</evidence>
<feature type="chain" id="PRO_5047542521" evidence="2">
    <location>
        <begin position="34"/>
        <end position="369"/>
    </location>
</feature>
<comment type="caution">
    <text evidence="4">The sequence shown here is derived from an EMBL/GenBank/DDBJ whole genome shotgun (WGS) entry which is preliminary data.</text>
</comment>
<evidence type="ECO:0000259" key="3">
    <source>
        <dbReference type="Pfam" id="PF07987"/>
    </source>
</evidence>
<feature type="compositionally biased region" description="Polar residues" evidence="1">
    <location>
        <begin position="324"/>
        <end position="335"/>
    </location>
</feature>
<dbReference type="Proteomes" id="UP001602287">
    <property type="component" value="Unassembled WGS sequence"/>
</dbReference>
<reference evidence="4 5" key="1">
    <citation type="submission" date="2024-10" db="EMBL/GenBank/DDBJ databases">
        <title>The Natural Products Discovery Center: Release of the First 8490 Sequenced Strains for Exploring Actinobacteria Biosynthetic Diversity.</title>
        <authorList>
            <person name="Kalkreuter E."/>
            <person name="Kautsar S.A."/>
            <person name="Yang D."/>
            <person name="Bader C.D."/>
            <person name="Teijaro C.N."/>
            <person name="Fluegel L."/>
            <person name="Davis C.M."/>
            <person name="Simpson J.R."/>
            <person name="Lauterbach L."/>
            <person name="Steele A.D."/>
            <person name="Gui C."/>
            <person name="Meng S."/>
            <person name="Li G."/>
            <person name="Viehrig K."/>
            <person name="Ye F."/>
            <person name="Su P."/>
            <person name="Kiefer A.F."/>
            <person name="Nichols A."/>
            <person name="Cepeda A.J."/>
            <person name="Yan W."/>
            <person name="Fan B."/>
            <person name="Jiang Y."/>
            <person name="Adhikari A."/>
            <person name="Zheng C.-J."/>
            <person name="Schuster L."/>
            <person name="Cowan T.M."/>
            <person name="Smanski M.J."/>
            <person name="Chevrette M.G."/>
            <person name="De Carvalho L.P.S."/>
            <person name="Shen B."/>
        </authorList>
    </citation>
    <scope>NUCLEOTIDE SEQUENCE [LARGE SCALE GENOMIC DNA]</scope>
    <source>
        <strain evidence="4 5">NPDC000140</strain>
    </source>
</reference>
<gene>
    <name evidence="4" type="ORF">ACFY3B_22545</name>
</gene>
<evidence type="ECO:0000256" key="1">
    <source>
        <dbReference type="SAM" id="MobiDB-lite"/>
    </source>
</evidence>
<dbReference type="InterPro" id="IPR012533">
    <property type="entry name" value="YcnI-copper_dom"/>
</dbReference>
<dbReference type="RefSeq" id="WP_387221799.1">
    <property type="nucleotide sequence ID" value="NZ_JBIAZM010000009.1"/>
</dbReference>
<name>A0ABW6VXK7_9ACTN</name>
<dbReference type="InterPro" id="IPR038507">
    <property type="entry name" value="YcnI-like_sf"/>
</dbReference>
<evidence type="ECO:0000313" key="5">
    <source>
        <dbReference type="Proteomes" id="UP001602287"/>
    </source>
</evidence>
<organism evidence="4 5">
    <name type="scientific">Micromonospora parva</name>
    <dbReference type="NCBI Taxonomy" id="1464048"/>
    <lineage>
        <taxon>Bacteria</taxon>
        <taxon>Bacillati</taxon>
        <taxon>Actinomycetota</taxon>
        <taxon>Actinomycetes</taxon>
        <taxon>Micromonosporales</taxon>
        <taxon>Micromonosporaceae</taxon>
        <taxon>Micromonospora</taxon>
    </lineage>
</organism>